<name>A0A0T9KZ94_YERKR</name>
<dbReference type="Proteomes" id="UP000045824">
    <property type="component" value="Unassembled WGS sequence"/>
</dbReference>
<dbReference type="EMBL" id="CPYI01000003">
    <property type="protein sequence ID" value="CNE43774.1"/>
    <property type="molecule type" value="Genomic_DNA"/>
</dbReference>
<proteinExistence type="predicted"/>
<evidence type="ECO:0000313" key="1">
    <source>
        <dbReference type="EMBL" id="CNE43774.1"/>
    </source>
</evidence>
<dbReference type="AlphaFoldDB" id="A0A0T9KZ94"/>
<accession>A0A0T9KZ94</accession>
<gene>
    <name evidence="1" type="ORF">ERS008491_01292</name>
</gene>
<sequence length="72" mass="8122">MAREIKLMKSSRWAEREFEKGSVPTSKTIKRWVQDGVIQGRIIDQSVWVFASERMGVASAVTSHVMALIGED</sequence>
<organism evidence="1 2">
    <name type="scientific">Yersinia kristensenii</name>
    <dbReference type="NCBI Taxonomy" id="28152"/>
    <lineage>
        <taxon>Bacteria</taxon>
        <taxon>Pseudomonadati</taxon>
        <taxon>Pseudomonadota</taxon>
        <taxon>Gammaproteobacteria</taxon>
        <taxon>Enterobacterales</taxon>
        <taxon>Yersiniaceae</taxon>
        <taxon>Yersinia</taxon>
    </lineage>
</organism>
<protein>
    <recommendedName>
        <fullName evidence="3">Excisionase</fullName>
    </recommendedName>
</protein>
<reference evidence="1 2" key="1">
    <citation type="submission" date="2015-03" db="EMBL/GenBank/DDBJ databases">
        <authorList>
            <person name="Murphy D."/>
        </authorList>
    </citation>
    <scope>NUCLEOTIDE SEQUENCE [LARGE SCALE GENOMIC DNA]</scope>
    <source>
        <strain evidence="1 2">FCF326</strain>
    </source>
</reference>
<evidence type="ECO:0000313" key="2">
    <source>
        <dbReference type="Proteomes" id="UP000045824"/>
    </source>
</evidence>
<evidence type="ECO:0008006" key="3">
    <source>
        <dbReference type="Google" id="ProtNLM"/>
    </source>
</evidence>
<dbReference type="RefSeq" id="WP_050096975.1">
    <property type="nucleotide sequence ID" value="NZ_CAWMAB010000003.1"/>
</dbReference>